<name>A0ABW5S5R8_9BACL</name>
<reference evidence="3" key="1">
    <citation type="journal article" date="2019" name="Int. J. Syst. Evol. Microbiol.">
        <title>The Global Catalogue of Microorganisms (GCM) 10K type strain sequencing project: providing services to taxonomists for standard genome sequencing and annotation.</title>
        <authorList>
            <consortium name="The Broad Institute Genomics Platform"/>
            <consortium name="The Broad Institute Genome Sequencing Center for Infectious Disease"/>
            <person name="Wu L."/>
            <person name="Ma J."/>
        </authorList>
    </citation>
    <scope>NUCLEOTIDE SEQUENCE [LARGE SCALE GENOMIC DNA]</scope>
    <source>
        <strain evidence="3">TISTR 2466</strain>
    </source>
</reference>
<protein>
    <submittedName>
        <fullName evidence="2">Uncharacterized protein</fullName>
    </submittedName>
</protein>
<gene>
    <name evidence="2" type="ORF">ACFSUE_15300</name>
</gene>
<feature type="compositionally biased region" description="Basic and acidic residues" evidence="1">
    <location>
        <begin position="1"/>
        <end position="12"/>
    </location>
</feature>
<evidence type="ECO:0000256" key="1">
    <source>
        <dbReference type="SAM" id="MobiDB-lite"/>
    </source>
</evidence>
<organism evidence="2 3">
    <name type="scientific">Sporolactobacillus shoreicorticis</name>
    <dbReference type="NCBI Taxonomy" id="1923877"/>
    <lineage>
        <taxon>Bacteria</taxon>
        <taxon>Bacillati</taxon>
        <taxon>Bacillota</taxon>
        <taxon>Bacilli</taxon>
        <taxon>Bacillales</taxon>
        <taxon>Sporolactobacillaceae</taxon>
        <taxon>Sporolactobacillus</taxon>
    </lineage>
</organism>
<evidence type="ECO:0000313" key="2">
    <source>
        <dbReference type="EMBL" id="MFD2694981.1"/>
    </source>
</evidence>
<dbReference type="Proteomes" id="UP001597399">
    <property type="component" value="Unassembled WGS sequence"/>
</dbReference>
<accession>A0ABW5S5R8</accession>
<keyword evidence="3" id="KW-1185">Reference proteome</keyword>
<evidence type="ECO:0000313" key="3">
    <source>
        <dbReference type="Proteomes" id="UP001597399"/>
    </source>
</evidence>
<dbReference type="RefSeq" id="WP_253064645.1">
    <property type="nucleotide sequence ID" value="NZ_JAMXWM010000031.1"/>
</dbReference>
<feature type="region of interest" description="Disordered" evidence="1">
    <location>
        <begin position="1"/>
        <end position="34"/>
    </location>
</feature>
<comment type="caution">
    <text evidence="2">The sequence shown here is derived from an EMBL/GenBank/DDBJ whole genome shotgun (WGS) entry which is preliminary data.</text>
</comment>
<sequence length="56" mass="6808">MNRSENNRKRTNVENNRSRKQGYRSENLSRRTLENLMGVDQPIFERHNHAVRRKGR</sequence>
<proteinExistence type="predicted"/>
<dbReference type="EMBL" id="JBHUMQ010000034">
    <property type="protein sequence ID" value="MFD2694981.1"/>
    <property type="molecule type" value="Genomic_DNA"/>
</dbReference>